<evidence type="ECO:0000313" key="2">
    <source>
        <dbReference type="Proteomes" id="UP001629058"/>
    </source>
</evidence>
<sequence>METLKIQIPEGFKVESFNESTGEIKFTPIPKDIKERIITFEDVLKYHVISEEKFKNDCISLSADEIAYIQLKLIVSALNEGWFPDWEDDDQWKYYPYFYMDDSSASGRFSFDGSDDRHSFSSVGSRLCFKSHELSDYAAEKFLDIYKTFFTN</sequence>
<evidence type="ECO:0000313" key="1">
    <source>
        <dbReference type="EMBL" id="MFL9835013.1"/>
    </source>
</evidence>
<organism evidence="1 2">
    <name type="scientific">Chryseobacterium terrae</name>
    <dbReference type="NCBI Taxonomy" id="3163299"/>
    <lineage>
        <taxon>Bacteria</taxon>
        <taxon>Pseudomonadati</taxon>
        <taxon>Bacteroidota</taxon>
        <taxon>Flavobacteriia</taxon>
        <taxon>Flavobacteriales</taxon>
        <taxon>Weeksellaceae</taxon>
        <taxon>Chryseobacterium group</taxon>
        <taxon>Chryseobacterium</taxon>
    </lineage>
</organism>
<accession>A0ABW8Y4Y6</accession>
<dbReference type="RefSeq" id="WP_408091347.1">
    <property type="nucleotide sequence ID" value="NZ_JBELPY010000009.1"/>
</dbReference>
<reference evidence="1 2" key="1">
    <citation type="submission" date="2024-06" db="EMBL/GenBank/DDBJ databases">
        <authorList>
            <person name="Kaempfer P."/>
            <person name="Viver T."/>
        </authorList>
    </citation>
    <scope>NUCLEOTIDE SEQUENCE [LARGE SCALE GENOMIC DNA]</scope>
    <source>
        <strain evidence="1 2">ST-37</strain>
    </source>
</reference>
<dbReference type="EMBL" id="JBELPY010000009">
    <property type="protein sequence ID" value="MFL9835013.1"/>
    <property type="molecule type" value="Genomic_DNA"/>
</dbReference>
<keyword evidence="2" id="KW-1185">Reference proteome</keyword>
<protein>
    <recommendedName>
        <fullName evidence="3">Knr4/Smi1-like domain-containing protein</fullName>
    </recommendedName>
</protein>
<gene>
    <name evidence="1" type="ORF">ABS765_13365</name>
</gene>
<name>A0ABW8Y4Y6_9FLAO</name>
<dbReference type="Proteomes" id="UP001629058">
    <property type="component" value="Unassembled WGS sequence"/>
</dbReference>
<evidence type="ECO:0008006" key="3">
    <source>
        <dbReference type="Google" id="ProtNLM"/>
    </source>
</evidence>
<comment type="caution">
    <text evidence="1">The sequence shown here is derived from an EMBL/GenBank/DDBJ whole genome shotgun (WGS) entry which is preliminary data.</text>
</comment>
<proteinExistence type="predicted"/>